<protein>
    <submittedName>
        <fullName evidence="5">Transcriptional regulator</fullName>
    </submittedName>
</protein>
<reference evidence="5 6" key="1">
    <citation type="submission" date="2018-04" db="EMBL/GenBank/DDBJ databases">
        <title>Pedobacter chongqingensis sp. nov., isolated from a rottenly hemp rope.</title>
        <authorList>
            <person name="Cai Y."/>
        </authorList>
    </citation>
    <scope>NUCLEOTIDE SEQUENCE [LARGE SCALE GENOMIC DNA]</scope>
    <source>
        <strain evidence="5 6">FJ4-8</strain>
    </source>
</reference>
<dbReference type="Proteomes" id="UP000245647">
    <property type="component" value="Unassembled WGS sequence"/>
</dbReference>
<evidence type="ECO:0000313" key="6">
    <source>
        <dbReference type="Proteomes" id="UP000245647"/>
    </source>
</evidence>
<evidence type="ECO:0000259" key="4">
    <source>
        <dbReference type="PROSITE" id="PS51118"/>
    </source>
</evidence>
<evidence type="ECO:0000313" key="5">
    <source>
        <dbReference type="EMBL" id="PWG79573.1"/>
    </source>
</evidence>
<dbReference type="SUPFAM" id="SSF46785">
    <property type="entry name" value="Winged helix' DNA-binding domain"/>
    <property type="match status" value="1"/>
</dbReference>
<dbReference type="Gene3D" id="1.10.10.10">
    <property type="entry name" value="Winged helix-like DNA-binding domain superfamily/Winged helix DNA-binding domain"/>
    <property type="match status" value="1"/>
</dbReference>
<proteinExistence type="predicted"/>
<dbReference type="PANTHER" id="PTHR33204">
    <property type="entry name" value="TRANSCRIPTIONAL REGULATOR, MARR FAMILY"/>
    <property type="match status" value="1"/>
</dbReference>
<dbReference type="InterPro" id="IPR036390">
    <property type="entry name" value="WH_DNA-bd_sf"/>
</dbReference>
<comment type="caution">
    <text evidence="5">The sequence shown here is derived from an EMBL/GenBank/DDBJ whole genome shotgun (WGS) entry which is preliminary data.</text>
</comment>
<keyword evidence="3" id="KW-0804">Transcription</keyword>
<dbReference type="InterPro" id="IPR002577">
    <property type="entry name" value="HTH_HxlR"/>
</dbReference>
<name>A0A2U2PDX5_9SPHI</name>
<sequence length="127" mass="15022">MTYLRRMYKRKLPMHLECGLHLFMEVMNGKWKPNLIWYIHSGVKRPGELHRRLPKVSRRLLDTQLKQLAEQGIIRKTKFEQKLAKVEYELTALGQTLIPVIEVTARWGETHREALESLFQSPGVEQQ</sequence>
<organism evidence="5 6">
    <name type="scientific">Pararcticibacter amylolyticus</name>
    <dbReference type="NCBI Taxonomy" id="2173175"/>
    <lineage>
        <taxon>Bacteria</taxon>
        <taxon>Pseudomonadati</taxon>
        <taxon>Bacteroidota</taxon>
        <taxon>Sphingobacteriia</taxon>
        <taxon>Sphingobacteriales</taxon>
        <taxon>Sphingobacteriaceae</taxon>
        <taxon>Pararcticibacter</taxon>
    </lineage>
</organism>
<dbReference type="PROSITE" id="PS51118">
    <property type="entry name" value="HTH_HXLR"/>
    <property type="match status" value="1"/>
</dbReference>
<dbReference type="InterPro" id="IPR036388">
    <property type="entry name" value="WH-like_DNA-bd_sf"/>
</dbReference>
<dbReference type="OrthoDB" id="8231503at2"/>
<keyword evidence="2" id="KW-0238">DNA-binding</keyword>
<keyword evidence="1" id="KW-0805">Transcription regulation</keyword>
<evidence type="ECO:0000256" key="3">
    <source>
        <dbReference type="ARBA" id="ARBA00023163"/>
    </source>
</evidence>
<gene>
    <name evidence="5" type="ORF">DDR33_16015</name>
</gene>
<dbReference type="EMBL" id="QEAS01000013">
    <property type="protein sequence ID" value="PWG79573.1"/>
    <property type="molecule type" value="Genomic_DNA"/>
</dbReference>
<evidence type="ECO:0000256" key="2">
    <source>
        <dbReference type="ARBA" id="ARBA00023125"/>
    </source>
</evidence>
<evidence type="ECO:0000256" key="1">
    <source>
        <dbReference type="ARBA" id="ARBA00023015"/>
    </source>
</evidence>
<dbReference type="Pfam" id="PF01638">
    <property type="entry name" value="HxlR"/>
    <property type="match status" value="1"/>
</dbReference>
<dbReference type="AlphaFoldDB" id="A0A2U2PDX5"/>
<dbReference type="GO" id="GO:0003677">
    <property type="term" value="F:DNA binding"/>
    <property type="evidence" value="ECO:0007669"/>
    <property type="project" value="UniProtKB-KW"/>
</dbReference>
<keyword evidence="6" id="KW-1185">Reference proteome</keyword>
<accession>A0A2U2PDX5</accession>
<feature type="domain" description="HTH hxlR-type" evidence="4">
    <location>
        <begin position="18"/>
        <end position="116"/>
    </location>
</feature>
<dbReference type="PANTHER" id="PTHR33204:SF29">
    <property type="entry name" value="TRANSCRIPTIONAL REGULATOR"/>
    <property type="match status" value="1"/>
</dbReference>